<evidence type="ECO:0000313" key="2">
    <source>
        <dbReference type="EMBL" id="KAL3872354.1"/>
    </source>
</evidence>
<keyword evidence="3" id="KW-1185">Reference proteome</keyword>
<comment type="caution">
    <text evidence="2">The sequence shown here is derived from an EMBL/GenBank/DDBJ whole genome shotgun (WGS) entry which is preliminary data.</text>
</comment>
<evidence type="ECO:0000256" key="1">
    <source>
        <dbReference type="SAM" id="MobiDB-lite"/>
    </source>
</evidence>
<reference evidence="2 3" key="1">
    <citation type="submission" date="2024-11" db="EMBL/GenBank/DDBJ databases">
        <title>Chromosome-level genome assembly of the freshwater bivalve Anodonta woodiana.</title>
        <authorList>
            <person name="Chen X."/>
        </authorList>
    </citation>
    <scope>NUCLEOTIDE SEQUENCE [LARGE SCALE GENOMIC DNA]</scope>
    <source>
        <strain evidence="2">MN2024</strain>
        <tissue evidence="2">Gills</tissue>
    </source>
</reference>
<feature type="region of interest" description="Disordered" evidence="1">
    <location>
        <begin position="362"/>
        <end position="416"/>
    </location>
</feature>
<dbReference type="Proteomes" id="UP001634394">
    <property type="component" value="Unassembled WGS sequence"/>
</dbReference>
<protein>
    <submittedName>
        <fullName evidence="2">Uncharacterized protein</fullName>
    </submittedName>
</protein>
<gene>
    <name evidence="2" type="ORF">ACJMK2_040284</name>
</gene>
<accession>A0ABD3WEI9</accession>
<feature type="compositionally biased region" description="Basic residues" evidence="1">
    <location>
        <begin position="404"/>
        <end position="416"/>
    </location>
</feature>
<dbReference type="AlphaFoldDB" id="A0ABD3WEI9"/>
<proteinExistence type="predicted"/>
<feature type="compositionally biased region" description="Polar residues" evidence="1">
    <location>
        <begin position="246"/>
        <end position="255"/>
    </location>
</feature>
<feature type="compositionally biased region" description="Basic and acidic residues" evidence="1">
    <location>
        <begin position="370"/>
        <end position="382"/>
    </location>
</feature>
<sequence length="416" mass="46412">MSRVTRSQVKVNSNRHAIRKANKIISMAKGVSPLQLQNVSLTDAKDLSNKITTPFVKVMVFLTPSPTSKLIIERKLDVVSLIPDEISLVPDEISLSPGQTTNISNNETTQIRNILTPAKIDKTTATTTTTSVNNATSGLEILNESPDHKKPLQFTLKQEIEDLEKFTRSNYAHKEYLERTDLLDIINNATHVNDSKSKKEIDNDVTDIKTCNGSTTTTTTTAIEVITDKDHKANITTPPKCLSPLPTLSSRTAPSQTKTTTQKEKCKLSTYTLKQIEATTHHSSQITGPAKDLITKDLIYNPPKKCRTESQNGTSINITNPTKVHQLTFNQEIEDLMDLMGSNYAFNEYLEGMDLIDIIDNATNTNDSNSNKKDSDNDKTNEDYNSIFSTPPKCTLPLSNNHTQQRHHHPKQPVYH</sequence>
<evidence type="ECO:0000313" key="3">
    <source>
        <dbReference type="Proteomes" id="UP001634394"/>
    </source>
</evidence>
<name>A0ABD3WEI9_SINWO</name>
<feature type="region of interest" description="Disordered" evidence="1">
    <location>
        <begin position="235"/>
        <end position="263"/>
    </location>
</feature>
<dbReference type="EMBL" id="JBJQND010000007">
    <property type="protein sequence ID" value="KAL3872354.1"/>
    <property type="molecule type" value="Genomic_DNA"/>
</dbReference>
<organism evidence="2 3">
    <name type="scientific">Sinanodonta woodiana</name>
    <name type="common">Chinese pond mussel</name>
    <name type="synonym">Anodonta woodiana</name>
    <dbReference type="NCBI Taxonomy" id="1069815"/>
    <lineage>
        <taxon>Eukaryota</taxon>
        <taxon>Metazoa</taxon>
        <taxon>Spiralia</taxon>
        <taxon>Lophotrochozoa</taxon>
        <taxon>Mollusca</taxon>
        <taxon>Bivalvia</taxon>
        <taxon>Autobranchia</taxon>
        <taxon>Heteroconchia</taxon>
        <taxon>Palaeoheterodonta</taxon>
        <taxon>Unionida</taxon>
        <taxon>Unionoidea</taxon>
        <taxon>Unionidae</taxon>
        <taxon>Unioninae</taxon>
        <taxon>Sinanodonta</taxon>
    </lineage>
</organism>